<feature type="transmembrane region" description="Helical" evidence="2">
    <location>
        <begin position="254"/>
        <end position="274"/>
    </location>
</feature>
<feature type="compositionally biased region" description="Basic and acidic residues" evidence="1">
    <location>
        <begin position="63"/>
        <end position="83"/>
    </location>
</feature>
<feature type="compositionally biased region" description="Basic and acidic residues" evidence="1">
    <location>
        <begin position="1"/>
        <end position="10"/>
    </location>
</feature>
<keyword evidence="2" id="KW-0472">Membrane</keyword>
<keyword evidence="2" id="KW-1133">Transmembrane helix</keyword>
<evidence type="ECO:0000313" key="4">
    <source>
        <dbReference type="Proteomes" id="UP000463857"/>
    </source>
</evidence>
<evidence type="ECO:0000313" key="3">
    <source>
        <dbReference type="EMBL" id="QHC00929.1"/>
    </source>
</evidence>
<organism evidence="3 4">
    <name type="scientific">Epidermidibacterium keratini</name>
    <dbReference type="NCBI Taxonomy" id="1891644"/>
    <lineage>
        <taxon>Bacteria</taxon>
        <taxon>Bacillati</taxon>
        <taxon>Actinomycetota</taxon>
        <taxon>Actinomycetes</taxon>
        <taxon>Sporichthyales</taxon>
        <taxon>Sporichthyaceae</taxon>
        <taxon>Epidermidibacterium</taxon>
    </lineage>
</organism>
<feature type="region of interest" description="Disordered" evidence="1">
    <location>
        <begin position="1"/>
        <end position="99"/>
    </location>
</feature>
<dbReference type="EMBL" id="CP047156">
    <property type="protein sequence ID" value="QHC00929.1"/>
    <property type="molecule type" value="Genomic_DNA"/>
</dbReference>
<dbReference type="RefSeq" id="WP_159545897.1">
    <property type="nucleotide sequence ID" value="NZ_CP047156.1"/>
</dbReference>
<reference evidence="3 4" key="1">
    <citation type="journal article" date="2018" name="Int. J. Syst. Evol. Microbiol.">
        <title>Epidermidibacterium keratini gen. nov., sp. nov., a member of the family Sporichthyaceae, isolated from keratin epidermis.</title>
        <authorList>
            <person name="Lee D.G."/>
            <person name="Trujillo M.E."/>
            <person name="Kang S."/>
            <person name="Nam J.J."/>
            <person name="Kim Y.J."/>
        </authorList>
    </citation>
    <scope>NUCLEOTIDE SEQUENCE [LARGE SCALE GENOMIC DNA]</scope>
    <source>
        <strain evidence="3 4">EPI-7</strain>
    </source>
</reference>
<dbReference type="KEGG" id="eke:EK0264_11960"/>
<dbReference type="InParanoid" id="A0A7L4YQ60"/>
<proteinExistence type="predicted"/>
<feature type="compositionally biased region" description="Basic and acidic residues" evidence="1">
    <location>
        <begin position="25"/>
        <end position="37"/>
    </location>
</feature>
<protein>
    <submittedName>
        <fullName evidence="3">Uncharacterized protein</fullName>
    </submittedName>
</protein>
<sequence length="324" mass="34999">MSNHDNKPADDGTGPLPGDDATSTPRDDASLAPRDDVPEASGSTSVPRKDATEPVEVTDDERAEAPREPSKYELDERAAKQDDDLAAPPVAADETAERKAVPPSKWAMIFLGGLAALLLAFGILSLTQDAKALHRSIMPQQVAVVSQLLEKNDGPKLSQEQLKTAQDNWVENGDVNDPSGANLAPVINQATGASGDDEVTAERIDTLVKDNEVNLTWTMDEVQSMLNRQVAMFLIGGAVAAIALIFYRQRKGWARILGMFISGLAGIMFLMQVIQGGLNIFALLLTVAGIGAFYFLMKGRLDEGPPQRMGFGNMFSPRRQRPEQ</sequence>
<feature type="transmembrane region" description="Helical" evidence="2">
    <location>
        <begin position="229"/>
        <end position="247"/>
    </location>
</feature>
<feature type="transmembrane region" description="Helical" evidence="2">
    <location>
        <begin position="280"/>
        <end position="297"/>
    </location>
</feature>
<gene>
    <name evidence="3" type="ORF">EK0264_11960</name>
</gene>
<feature type="transmembrane region" description="Helical" evidence="2">
    <location>
        <begin position="106"/>
        <end position="126"/>
    </location>
</feature>
<keyword evidence="2" id="KW-0812">Transmembrane</keyword>
<name>A0A7L4YQ60_9ACTN</name>
<keyword evidence="4" id="KW-1185">Reference proteome</keyword>
<dbReference type="Proteomes" id="UP000463857">
    <property type="component" value="Chromosome"/>
</dbReference>
<evidence type="ECO:0000256" key="2">
    <source>
        <dbReference type="SAM" id="Phobius"/>
    </source>
</evidence>
<accession>A0A7L4YQ60</accession>
<evidence type="ECO:0000256" key="1">
    <source>
        <dbReference type="SAM" id="MobiDB-lite"/>
    </source>
</evidence>
<dbReference type="AlphaFoldDB" id="A0A7L4YQ60"/>
<dbReference type="OrthoDB" id="5190369at2"/>